<dbReference type="AlphaFoldDB" id="A0A7J5U2Q4"/>
<name>A0A7J5U2Q4_9BACT</name>
<feature type="chain" id="PRO_5029472261" evidence="1">
    <location>
        <begin position="18"/>
        <end position="208"/>
    </location>
</feature>
<dbReference type="RefSeq" id="WP_152123651.1">
    <property type="nucleotide sequence ID" value="NZ_WELI01000002.1"/>
</dbReference>
<evidence type="ECO:0000256" key="1">
    <source>
        <dbReference type="SAM" id="SignalP"/>
    </source>
</evidence>
<organism evidence="2 3">
    <name type="scientific">Rudanella paleaurantiibacter</name>
    <dbReference type="NCBI Taxonomy" id="2614655"/>
    <lineage>
        <taxon>Bacteria</taxon>
        <taxon>Pseudomonadati</taxon>
        <taxon>Bacteroidota</taxon>
        <taxon>Cytophagia</taxon>
        <taxon>Cytophagales</taxon>
        <taxon>Cytophagaceae</taxon>
        <taxon>Rudanella</taxon>
    </lineage>
</organism>
<dbReference type="EMBL" id="WELI01000002">
    <property type="protein sequence ID" value="KAB7732077.1"/>
    <property type="molecule type" value="Genomic_DNA"/>
</dbReference>
<keyword evidence="1" id="KW-0732">Signal</keyword>
<comment type="caution">
    <text evidence="2">The sequence shown here is derived from an EMBL/GenBank/DDBJ whole genome shotgun (WGS) entry which is preliminary data.</text>
</comment>
<accession>A0A7J5U2Q4</accession>
<proteinExistence type="predicted"/>
<feature type="signal peptide" evidence="1">
    <location>
        <begin position="1"/>
        <end position="17"/>
    </location>
</feature>
<protein>
    <submittedName>
        <fullName evidence="2">Uncharacterized protein</fullName>
    </submittedName>
</protein>
<evidence type="ECO:0000313" key="3">
    <source>
        <dbReference type="Proteomes" id="UP000488299"/>
    </source>
</evidence>
<sequence>MKIYLLVFLLLCAEAKAQSGTSGTPARITFLLKNTLGYHRMFLVEGPGIKYGFTMSRRETIPCNWPVGSRLYFSQDGEAKQDLILTVTRTDEGKTLFTDVASTSRRSTEPRPSVVNADRVTFRLHNPSVIPRKIALISYEPGATGNGTTIFTLPPLIGFKSFSFPVGTRLYLADSEQVNTVMSGKRIDAGKPFLTVEKEDAGQVFDVK</sequence>
<dbReference type="Proteomes" id="UP000488299">
    <property type="component" value="Unassembled WGS sequence"/>
</dbReference>
<evidence type="ECO:0000313" key="2">
    <source>
        <dbReference type="EMBL" id="KAB7732077.1"/>
    </source>
</evidence>
<keyword evidence="3" id="KW-1185">Reference proteome</keyword>
<reference evidence="2 3" key="1">
    <citation type="submission" date="2019-10" db="EMBL/GenBank/DDBJ databases">
        <title>Rudanella paleaurantiibacter sp. nov., isolated from sludge.</title>
        <authorList>
            <person name="Xu S.Q."/>
        </authorList>
    </citation>
    <scope>NUCLEOTIDE SEQUENCE [LARGE SCALE GENOMIC DNA]</scope>
    <source>
        <strain evidence="2 3">HX-22-17</strain>
    </source>
</reference>
<gene>
    <name evidence="2" type="ORF">F5984_07640</name>
</gene>